<comment type="caution">
    <text evidence="1">The sequence shown here is derived from an EMBL/GenBank/DDBJ whole genome shotgun (WGS) entry which is preliminary data.</text>
</comment>
<evidence type="ECO:0000313" key="1">
    <source>
        <dbReference type="EMBL" id="GED26622.1"/>
    </source>
</evidence>
<name>A0ABQ0SRV2_9BACL</name>
<evidence type="ECO:0000313" key="2">
    <source>
        <dbReference type="Proteomes" id="UP000317180"/>
    </source>
</evidence>
<sequence length="55" mass="6347">MTIKALAKDCRAIEDVHEMLKNLFCDTIQQLFEAEMDDHLGYAKHNADDALRKII</sequence>
<accession>A0ABQ0SRV2</accession>
<proteinExistence type="predicted"/>
<reference evidence="1 2" key="1">
    <citation type="submission" date="2019-06" db="EMBL/GenBank/DDBJ databases">
        <title>Whole genome shotgun sequence of Brevibacillus agri NBRC 15538.</title>
        <authorList>
            <person name="Hosoyama A."/>
            <person name="Uohara A."/>
            <person name="Ohji S."/>
            <person name="Ichikawa N."/>
        </authorList>
    </citation>
    <scope>NUCLEOTIDE SEQUENCE [LARGE SCALE GENOMIC DNA]</scope>
    <source>
        <strain evidence="1 2">NBRC 15538</strain>
    </source>
</reference>
<organism evidence="1 2">
    <name type="scientific">Brevibacillus agri</name>
    <dbReference type="NCBI Taxonomy" id="51101"/>
    <lineage>
        <taxon>Bacteria</taxon>
        <taxon>Bacillati</taxon>
        <taxon>Bacillota</taxon>
        <taxon>Bacilli</taxon>
        <taxon>Bacillales</taxon>
        <taxon>Paenibacillaceae</taxon>
        <taxon>Brevibacillus</taxon>
    </lineage>
</organism>
<protein>
    <recommendedName>
        <fullName evidence="3">IS256 family transposase</fullName>
    </recommendedName>
</protein>
<keyword evidence="2" id="KW-1185">Reference proteome</keyword>
<dbReference type="EMBL" id="BJOD01000026">
    <property type="protein sequence ID" value="GED26622.1"/>
    <property type="molecule type" value="Genomic_DNA"/>
</dbReference>
<evidence type="ECO:0008006" key="3">
    <source>
        <dbReference type="Google" id="ProtNLM"/>
    </source>
</evidence>
<dbReference type="Proteomes" id="UP000317180">
    <property type="component" value="Unassembled WGS sequence"/>
</dbReference>
<gene>
    <name evidence="1" type="ORF">BAG01nite_27240</name>
</gene>